<organism evidence="1">
    <name type="scientific">Pithovirus LCPAC304</name>
    <dbReference type="NCBI Taxonomy" id="2506594"/>
    <lineage>
        <taxon>Viruses</taxon>
        <taxon>Pithoviruses</taxon>
    </lineage>
</organism>
<name>A0A481Z7H7_9VIRU</name>
<dbReference type="EMBL" id="MK500565">
    <property type="protein sequence ID" value="QBK91833.1"/>
    <property type="molecule type" value="Genomic_DNA"/>
</dbReference>
<proteinExistence type="predicted"/>
<evidence type="ECO:0000313" key="1">
    <source>
        <dbReference type="EMBL" id="QBK91833.1"/>
    </source>
</evidence>
<accession>A0A481Z7H7</accession>
<gene>
    <name evidence="1" type="ORF">LCPAC304_01720</name>
</gene>
<protein>
    <recommendedName>
        <fullName evidence="2">Glycosyltransferase family 1 protein</fullName>
    </recommendedName>
</protein>
<sequence>MEPCVFPSSIDKVGIFNASFGTRELGPALLSAIRSVYHHPELVTLVSTLEPDRDDIVYIVICPAGLWTPSNSSAAPTYYITWQLEFWRAECCTSAPNPYLDKLRGALYNWEYSEYNIQTVKKHYALESIHVIPGFNETISTHDLLTGSYLYTDSGKNIDILFLGYCDAYPRRVAIREECRKRGFTMWFVANLDLNGMKQAIRRSKICINVSTFDPFILHTIRMNILLSNQACIVSERTIDESTTSVYAQSGMLFVPYEEILDTCKMLIDDVEQRRKIAVQSFQWYRNERRWTDIVDFTKLLP</sequence>
<reference evidence="1" key="1">
    <citation type="journal article" date="2019" name="MBio">
        <title>Virus Genomes from Deep Sea Sediments Expand the Ocean Megavirome and Support Independent Origins of Viral Gigantism.</title>
        <authorList>
            <person name="Backstrom D."/>
            <person name="Yutin N."/>
            <person name="Jorgensen S.L."/>
            <person name="Dharamshi J."/>
            <person name="Homa F."/>
            <person name="Zaremba-Niedwiedzka K."/>
            <person name="Spang A."/>
            <person name="Wolf Y.I."/>
            <person name="Koonin E.V."/>
            <person name="Ettema T.J."/>
        </authorList>
    </citation>
    <scope>NUCLEOTIDE SEQUENCE</scope>
</reference>
<evidence type="ECO:0008006" key="2">
    <source>
        <dbReference type="Google" id="ProtNLM"/>
    </source>
</evidence>